<protein>
    <submittedName>
        <fullName evidence="2">Uncharacterized protein</fullName>
    </submittedName>
</protein>
<keyword evidence="3" id="KW-1185">Reference proteome</keyword>
<evidence type="ECO:0000256" key="1">
    <source>
        <dbReference type="SAM" id="MobiDB-lite"/>
    </source>
</evidence>
<evidence type="ECO:0000313" key="3">
    <source>
        <dbReference type="Proteomes" id="UP000754883"/>
    </source>
</evidence>
<reference evidence="2" key="1">
    <citation type="submission" date="2021-10" db="EMBL/GenBank/DDBJ databases">
        <authorList>
            <person name="Piombo E."/>
        </authorList>
    </citation>
    <scope>NUCLEOTIDE SEQUENCE</scope>
</reference>
<name>A0A9N9V1Q2_9HYPO</name>
<gene>
    <name evidence="2" type="ORF">CBYS24578_00011866</name>
</gene>
<feature type="region of interest" description="Disordered" evidence="1">
    <location>
        <begin position="26"/>
        <end position="66"/>
    </location>
</feature>
<sequence>MENQKNIDHCSWQIAAAKGRIGGTKEEIKKEASPEQKQKLESELAGYENDLKHNEEKRKKLEKKST</sequence>
<feature type="compositionally biased region" description="Basic and acidic residues" evidence="1">
    <location>
        <begin position="26"/>
        <end position="42"/>
    </location>
</feature>
<dbReference type="AlphaFoldDB" id="A0A9N9V1Q2"/>
<feature type="compositionally biased region" description="Basic and acidic residues" evidence="1">
    <location>
        <begin position="49"/>
        <end position="66"/>
    </location>
</feature>
<dbReference type="EMBL" id="CABFNO020001566">
    <property type="protein sequence ID" value="CAH0004326.1"/>
    <property type="molecule type" value="Genomic_DNA"/>
</dbReference>
<organism evidence="2 3">
    <name type="scientific">Clonostachys byssicola</name>
    <dbReference type="NCBI Taxonomy" id="160290"/>
    <lineage>
        <taxon>Eukaryota</taxon>
        <taxon>Fungi</taxon>
        <taxon>Dikarya</taxon>
        <taxon>Ascomycota</taxon>
        <taxon>Pezizomycotina</taxon>
        <taxon>Sordariomycetes</taxon>
        <taxon>Hypocreomycetidae</taxon>
        <taxon>Hypocreales</taxon>
        <taxon>Bionectriaceae</taxon>
        <taxon>Clonostachys</taxon>
    </lineage>
</organism>
<dbReference type="Proteomes" id="UP000754883">
    <property type="component" value="Unassembled WGS sequence"/>
</dbReference>
<comment type="caution">
    <text evidence="2">The sequence shown here is derived from an EMBL/GenBank/DDBJ whole genome shotgun (WGS) entry which is preliminary data.</text>
</comment>
<proteinExistence type="predicted"/>
<accession>A0A9N9V1Q2</accession>
<evidence type="ECO:0000313" key="2">
    <source>
        <dbReference type="EMBL" id="CAH0004326.1"/>
    </source>
</evidence>
<dbReference type="OrthoDB" id="5148350at2759"/>